<reference evidence="1 2" key="1">
    <citation type="journal article" date="2013" name="Genome Biol. Evol.">
        <title>Genomic Diversity of "Deep Ecotype" Alteromonas macleodii Isolates: Evidence for Pan-Mediterranean Clonal Frames.</title>
        <authorList>
            <person name="Lopez-Perez M."/>
            <person name="Gonzaga A."/>
            <person name="Rodriguez-Valera F."/>
        </authorList>
    </citation>
    <scope>NUCLEOTIDE SEQUENCE [LARGE SCALE GENOMIC DNA]</scope>
    <source>
        <strain evidence="2">'English Channel 615'</strain>
    </source>
</reference>
<evidence type="ECO:0000313" key="1">
    <source>
        <dbReference type="EMBL" id="AGP76577.1"/>
    </source>
</evidence>
<evidence type="ECO:0000313" key="2">
    <source>
        <dbReference type="Proteomes" id="UP000014909"/>
    </source>
</evidence>
<gene>
    <name evidence="1" type="ORF">I633_00965</name>
</gene>
<dbReference type="PATRIC" id="fig|1300253.3.peg.193"/>
<accession>S5A8F8</accession>
<dbReference type="Proteomes" id="UP000014909">
    <property type="component" value="Chromosome"/>
</dbReference>
<name>S5A8F8_9ALTE</name>
<dbReference type="BioCyc" id="AMAC1300253:G12YX-147-MONOMER"/>
<sequence>MKIAIAAGTTVKQNTIAASKAIITVAAMGWNILPSFVKRQLEDERLMGLIKHSWLESGCVYGYRKVTRTLRFRELAEHV</sequence>
<dbReference type="AlphaFoldDB" id="S5A8F8"/>
<protein>
    <submittedName>
        <fullName evidence="1">IS3 family transposase</fullName>
    </submittedName>
</protein>
<proteinExistence type="predicted"/>
<dbReference type="HOGENOM" id="CLU_2598290_0_0_6"/>
<dbReference type="EMBL" id="CP004846">
    <property type="protein sequence ID" value="AGP76577.1"/>
    <property type="molecule type" value="Genomic_DNA"/>
</dbReference>
<organism evidence="1 2">
    <name type="scientific">Alteromonas mediterranea 615</name>
    <dbReference type="NCBI Taxonomy" id="1300253"/>
    <lineage>
        <taxon>Bacteria</taxon>
        <taxon>Pseudomonadati</taxon>
        <taxon>Pseudomonadota</taxon>
        <taxon>Gammaproteobacteria</taxon>
        <taxon>Alteromonadales</taxon>
        <taxon>Alteromonadaceae</taxon>
        <taxon>Alteromonas/Salinimonas group</taxon>
        <taxon>Alteromonas</taxon>
    </lineage>
</organism>
<dbReference type="KEGG" id="amh:I633_00965"/>